<feature type="transmembrane region" description="Helical" evidence="5">
    <location>
        <begin position="301"/>
        <end position="324"/>
    </location>
</feature>
<gene>
    <name evidence="7" type="ORF">OHC33_010523</name>
</gene>
<dbReference type="EMBL" id="JAKLMC020000047">
    <property type="protein sequence ID" value="KAK5948489.1"/>
    <property type="molecule type" value="Genomic_DNA"/>
</dbReference>
<feature type="transmembrane region" description="Helical" evidence="5">
    <location>
        <begin position="336"/>
        <end position="356"/>
    </location>
</feature>
<feature type="transmembrane region" description="Helical" evidence="5">
    <location>
        <begin position="151"/>
        <end position="170"/>
    </location>
</feature>
<evidence type="ECO:0000313" key="8">
    <source>
        <dbReference type="Proteomes" id="UP001316803"/>
    </source>
</evidence>
<name>A0AAN8E862_9EURO</name>
<keyword evidence="4 5" id="KW-0472">Membrane</keyword>
<feature type="transmembrane region" description="Helical" evidence="5">
    <location>
        <begin position="219"/>
        <end position="243"/>
    </location>
</feature>
<organism evidence="7 8">
    <name type="scientific">Knufia fluminis</name>
    <dbReference type="NCBI Taxonomy" id="191047"/>
    <lineage>
        <taxon>Eukaryota</taxon>
        <taxon>Fungi</taxon>
        <taxon>Dikarya</taxon>
        <taxon>Ascomycota</taxon>
        <taxon>Pezizomycotina</taxon>
        <taxon>Eurotiomycetes</taxon>
        <taxon>Chaetothyriomycetidae</taxon>
        <taxon>Chaetothyriales</taxon>
        <taxon>Trichomeriaceae</taxon>
        <taxon>Knufia</taxon>
    </lineage>
</organism>
<protein>
    <recommendedName>
        <fullName evidence="6">Wax synthase domain-containing protein</fullName>
    </recommendedName>
</protein>
<comment type="caution">
    <text evidence="7">The sequence shown here is derived from an EMBL/GenBank/DDBJ whole genome shotgun (WGS) entry which is preliminary data.</text>
</comment>
<keyword evidence="8" id="KW-1185">Reference proteome</keyword>
<feature type="domain" description="Wax synthase" evidence="6">
    <location>
        <begin position="252"/>
        <end position="338"/>
    </location>
</feature>
<dbReference type="Proteomes" id="UP001316803">
    <property type="component" value="Unassembled WGS sequence"/>
</dbReference>
<evidence type="ECO:0000256" key="4">
    <source>
        <dbReference type="ARBA" id="ARBA00023136"/>
    </source>
</evidence>
<keyword evidence="2 5" id="KW-0812">Transmembrane</keyword>
<dbReference type="AlphaFoldDB" id="A0AAN8E862"/>
<reference evidence="7 8" key="1">
    <citation type="submission" date="2022-12" db="EMBL/GenBank/DDBJ databases">
        <title>Genomic features and morphological characterization of a novel Knufia sp. strain isolated from spacecraft assembly facility.</title>
        <authorList>
            <person name="Teixeira M."/>
            <person name="Chander A.M."/>
            <person name="Stajich J.E."/>
            <person name="Venkateswaran K."/>
        </authorList>
    </citation>
    <scope>NUCLEOTIDE SEQUENCE [LARGE SCALE GENOMIC DNA]</scope>
    <source>
        <strain evidence="7 8">FJI-L2-BK-P2</strain>
    </source>
</reference>
<evidence type="ECO:0000256" key="2">
    <source>
        <dbReference type="ARBA" id="ARBA00022692"/>
    </source>
</evidence>
<keyword evidence="3 5" id="KW-1133">Transmembrane helix</keyword>
<dbReference type="Pfam" id="PF13813">
    <property type="entry name" value="MBOAT_2"/>
    <property type="match status" value="1"/>
</dbReference>
<feature type="transmembrane region" description="Helical" evidence="5">
    <location>
        <begin position="13"/>
        <end position="33"/>
    </location>
</feature>
<feature type="transmembrane region" description="Helical" evidence="5">
    <location>
        <begin position="391"/>
        <end position="409"/>
    </location>
</feature>
<evidence type="ECO:0000256" key="5">
    <source>
        <dbReference type="SAM" id="Phobius"/>
    </source>
</evidence>
<evidence type="ECO:0000256" key="1">
    <source>
        <dbReference type="ARBA" id="ARBA00004141"/>
    </source>
</evidence>
<feature type="transmembrane region" description="Helical" evidence="5">
    <location>
        <begin position="63"/>
        <end position="82"/>
    </location>
</feature>
<comment type="subcellular location">
    <subcellularLocation>
        <location evidence="1">Membrane</location>
        <topology evidence="1">Multi-pass membrane protein</topology>
    </subcellularLocation>
</comment>
<evidence type="ECO:0000313" key="7">
    <source>
        <dbReference type="EMBL" id="KAK5948489.1"/>
    </source>
</evidence>
<dbReference type="InterPro" id="IPR032805">
    <property type="entry name" value="Wax_synthase_dom"/>
</dbReference>
<evidence type="ECO:0000259" key="6">
    <source>
        <dbReference type="Pfam" id="PF13813"/>
    </source>
</evidence>
<evidence type="ECO:0000256" key="3">
    <source>
        <dbReference type="ARBA" id="ARBA00022989"/>
    </source>
</evidence>
<dbReference type="GO" id="GO:0016020">
    <property type="term" value="C:membrane"/>
    <property type="evidence" value="ECO:0007669"/>
    <property type="project" value="UniProtKB-SubCell"/>
</dbReference>
<proteinExistence type="predicted"/>
<sequence>MAGLNSLKPLIPIAYWLILNLNTGLALATPLSYRIYTLPAILLPAYASFRTINYLTFPAGLSAIYGYIVLIGLFHFTSLLYIKKWTVRSDRDKDDKSHSNSLWCRFARLPWKKIYRIVCNPRLINITQDDVEGLREDQKLTSTRRPVSKRTLYRCAIGWLIHVFVMPSIFPSAFVPFRPDEFAPTHQVFFRRLLSLVSSGTANPPNIRETLLRAVFTVYSFWGTLLILDTTVQVFMAPFWIYVARVSEHRDWPDLNGSPLEAYTLGRFWSRFWHRLHVPGYLDFSRVLIDLLPRKIRENKFIRTTLTQFLFFLFSGTVHMLVSLQLGDTCAYITDIWFYMASFGGLFLEGLILKYFNGKPQSKSSAELEKEKAQEASGKKPSTQSYKHVSVAWRCIGYIWVFGFFFWTVPKFNYPKVQCAIEAEIVRQRRAQAMASLMFGGRKAGST</sequence>
<accession>A0AAN8E862</accession>